<dbReference type="Pfam" id="PF14634">
    <property type="entry name" value="zf-RING_5"/>
    <property type="match status" value="1"/>
</dbReference>
<feature type="compositionally biased region" description="Polar residues" evidence="5">
    <location>
        <begin position="171"/>
        <end position="181"/>
    </location>
</feature>
<keyword evidence="3" id="KW-0862">Zinc</keyword>
<evidence type="ECO:0000256" key="4">
    <source>
        <dbReference type="PROSITE-ProRule" id="PRU00175"/>
    </source>
</evidence>
<evidence type="ECO:0000256" key="3">
    <source>
        <dbReference type="ARBA" id="ARBA00022833"/>
    </source>
</evidence>
<proteinExistence type="predicted"/>
<comment type="caution">
    <text evidence="7">The sequence shown here is derived from an EMBL/GenBank/DDBJ whole genome shotgun (WGS) entry which is preliminary data.</text>
</comment>
<evidence type="ECO:0000256" key="5">
    <source>
        <dbReference type="SAM" id="MobiDB-lite"/>
    </source>
</evidence>
<dbReference type="InterPro" id="IPR001841">
    <property type="entry name" value="Znf_RING"/>
</dbReference>
<keyword evidence="2 4" id="KW-0863">Zinc-finger</keyword>
<feature type="compositionally biased region" description="Low complexity" evidence="5">
    <location>
        <begin position="188"/>
        <end position="198"/>
    </location>
</feature>
<evidence type="ECO:0000256" key="1">
    <source>
        <dbReference type="ARBA" id="ARBA00022723"/>
    </source>
</evidence>
<feature type="domain" description="RING-type" evidence="6">
    <location>
        <begin position="17"/>
        <end position="60"/>
    </location>
</feature>
<evidence type="ECO:0000256" key="2">
    <source>
        <dbReference type="ARBA" id="ARBA00022771"/>
    </source>
</evidence>
<dbReference type="PANTHER" id="PTHR47156">
    <property type="entry name" value="PROTEIN CBG20824"/>
    <property type="match status" value="1"/>
</dbReference>
<evidence type="ECO:0000259" key="6">
    <source>
        <dbReference type="PROSITE" id="PS50089"/>
    </source>
</evidence>
<name>A0ABD3UF95_SINWO</name>
<gene>
    <name evidence="7" type="ORF">ACJMK2_019068</name>
</gene>
<dbReference type="PROSITE" id="PS00518">
    <property type="entry name" value="ZF_RING_1"/>
    <property type="match status" value="2"/>
</dbReference>
<dbReference type="PANTHER" id="PTHR47156:SF10">
    <property type="entry name" value="E3 UBIQUITIN-PROTEIN LIGASE TRIM-21-RELATED"/>
    <property type="match status" value="1"/>
</dbReference>
<protein>
    <recommendedName>
        <fullName evidence="6">RING-type domain-containing protein</fullName>
    </recommendedName>
</protein>
<keyword evidence="1" id="KW-0479">Metal-binding</keyword>
<sequence>MSTTELIDRIKEELLTCTICLEEYDNEAHRPLLLQCRHIVCDSCVQRLVQGSEIMCPADRTKFRIPVNGVRDIDVDETTKDINNFVRRSGTLPIDAIKDKFLKCLKCRSSYDEAEHVPLSLPCQHPLCFSCVASGRVHCPVDGNSWTVLRSELPKNNTLRELRGLLSNISHQQVPSQSIRTNSHRGTRQQQRAHQTRQPSWSEDIRNFDLDESVSRLDRIHETHRRGNHMVNIHWQPEYAGRGSPQPFHLPAISNNLNRISQDATYNMGDVMRNIERGVQAALRGTNIVVQQIQRMAQYRD</sequence>
<organism evidence="7 8">
    <name type="scientific">Sinanodonta woodiana</name>
    <name type="common">Chinese pond mussel</name>
    <name type="synonym">Anodonta woodiana</name>
    <dbReference type="NCBI Taxonomy" id="1069815"/>
    <lineage>
        <taxon>Eukaryota</taxon>
        <taxon>Metazoa</taxon>
        <taxon>Spiralia</taxon>
        <taxon>Lophotrochozoa</taxon>
        <taxon>Mollusca</taxon>
        <taxon>Bivalvia</taxon>
        <taxon>Autobranchia</taxon>
        <taxon>Heteroconchia</taxon>
        <taxon>Palaeoheterodonta</taxon>
        <taxon>Unionida</taxon>
        <taxon>Unionoidea</taxon>
        <taxon>Unionidae</taxon>
        <taxon>Unioninae</taxon>
        <taxon>Sinanodonta</taxon>
    </lineage>
</organism>
<dbReference type="InterPro" id="IPR052667">
    <property type="entry name" value="E3_ubiquitin-ligase_RING"/>
</dbReference>
<evidence type="ECO:0000313" key="7">
    <source>
        <dbReference type="EMBL" id="KAL3848194.1"/>
    </source>
</evidence>
<dbReference type="AlphaFoldDB" id="A0ABD3UF95"/>
<dbReference type="SMART" id="SM00184">
    <property type="entry name" value="RING"/>
    <property type="match status" value="2"/>
</dbReference>
<dbReference type="EMBL" id="JBJQND010000016">
    <property type="protein sequence ID" value="KAL3848194.1"/>
    <property type="molecule type" value="Genomic_DNA"/>
</dbReference>
<dbReference type="Gene3D" id="3.30.40.10">
    <property type="entry name" value="Zinc/RING finger domain, C3HC4 (zinc finger)"/>
    <property type="match status" value="2"/>
</dbReference>
<reference evidence="7 8" key="1">
    <citation type="submission" date="2024-11" db="EMBL/GenBank/DDBJ databases">
        <title>Chromosome-level genome assembly of the freshwater bivalve Anodonta woodiana.</title>
        <authorList>
            <person name="Chen X."/>
        </authorList>
    </citation>
    <scope>NUCLEOTIDE SEQUENCE [LARGE SCALE GENOMIC DNA]</scope>
    <source>
        <strain evidence="7">MN2024</strain>
        <tissue evidence="7">Gills</tissue>
    </source>
</reference>
<dbReference type="InterPro" id="IPR017907">
    <property type="entry name" value="Znf_RING_CS"/>
</dbReference>
<evidence type="ECO:0000313" key="8">
    <source>
        <dbReference type="Proteomes" id="UP001634394"/>
    </source>
</evidence>
<dbReference type="PROSITE" id="PS50089">
    <property type="entry name" value="ZF_RING_2"/>
    <property type="match status" value="2"/>
</dbReference>
<dbReference type="InterPro" id="IPR013083">
    <property type="entry name" value="Znf_RING/FYVE/PHD"/>
</dbReference>
<keyword evidence="8" id="KW-1185">Reference proteome</keyword>
<dbReference type="GO" id="GO:0008270">
    <property type="term" value="F:zinc ion binding"/>
    <property type="evidence" value="ECO:0007669"/>
    <property type="project" value="UniProtKB-KW"/>
</dbReference>
<feature type="domain" description="RING-type" evidence="6">
    <location>
        <begin position="104"/>
        <end position="142"/>
    </location>
</feature>
<dbReference type="Proteomes" id="UP001634394">
    <property type="component" value="Unassembled WGS sequence"/>
</dbReference>
<feature type="region of interest" description="Disordered" evidence="5">
    <location>
        <begin position="171"/>
        <end position="204"/>
    </location>
</feature>
<accession>A0ABD3UF95</accession>
<dbReference type="SUPFAM" id="SSF57850">
    <property type="entry name" value="RING/U-box"/>
    <property type="match status" value="2"/>
</dbReference>